<dbReference type="Gene3D" id="3.30.70.100">
    <property type="match status" value="1"/>
</dbReference>
<dbReference type="SMART" id="SM00886">
    <property type="entry name" value="Dabb"/>
    <property type="match status" value="1"/>
</dbReference>
<proteinExistence type="predicted"/>
<dbReference type="PANTHER" id="PTHR33178:SF10">
    <property type="entry name" value="STRESS-RESPONSE A_B BARREL DOMAIN-CONTAINING PROTEIN"/>
    <property type="match status" value="1"/>
</dbReference>
<evidence type="ECO:0000256" key="1">
    <source>
        <dbReference type="ARBA" id="ARBA00011738"/>
    </source>
</evidence>
<gene>
    <name evidence="3" type="ORF">DM02DRAFT_620323</name>
</gene>
<comment type="subunit">
    <text evidence="1">Homodimer.</text>
</comment>
<evidence type="ECO:0000313" key="3">
    <source>
        <dbReference type="EMBL" id="PVH91783.1"/>
    </source>
</evidence>
<dbReference type="PROSITE" id="PS51502">
    <property type="entry name" value="S_R_A_B_BARREL"/>
    <property type="match status" value="1"/>
</dbReference>
<dbReference type="STRING" id="97972.A0A2V1D2R7"/>
<evidence type="ECO:0000313" key="4">
    <source>
        <dbReference type="Proteomes" id="UP000244855"/>
    </source>
</evidence>
<dbReference type="Pfam" id="PF07876">
    <property type="entry name" value="Dabb"/>
    <property type="match status" value="1"/>
</dbReference>
<sequence length="112" mass="12465">MGVTHVVLFQFKASTNAETINDISQRMLGLKDGCIHPRSTMPYIKSVSGGTDNSPEGAQNGITHAFIIEFETAEDRDYYVNKDPVHDEFKKLAGKVLEKAQVIDFTDGEFKL</sequence>
<organism evidence="3 4">
    <name type="scientific">Periconia macrospinosa</name>
    <dbReference type="NCBI Taxonomy" id="97972"/>
    <lineage>
        <taxon>Eukaryota</taxon>
        <taxon>Fungi</taxon>
        <taxon>Dikarya</taxon>
        <taxon>Ascomycota</taxon>
        <taxon>Pezizomycotina</taxon>
        <taxon>Dothideomycetes</taxon>
        <taxon>Pleosporomycetidae</taxon>
        <taxon>Pleosporales</taxon>
        <taxon>Massarineae</taxon>
        <taxon>Periconiaceae</taxon>
        <taxon>Periconia</taxon>
    </lineage>
</organism>
<reference evidence="3 4" key="1">
    <citation type="journal article" date="2018" name="Sci. Rep.">
        <title>Comparative genomics provides insights into the lifestyle and reveals functional heterogeneity of dark septate endophytic fungi.</title>
        <authorList>
            <person name="Knapp D.G."/>
            <person name="Nemeth J.B."/>
            <person name="Barry K."/>
            <person name="Hainaut M."/>
            <person name="Henrissat B."/>
            <person name="Johnson J."/>
            <person name="Kuo A."/>
            <person name="Lim J.H.P."/>
            <person name="Lipzen A."/>
            <person name="Nolan M."/>
            <person name="Ohm R.A."/>
            <person name="Tamas L."/>
            <person name="Grigoriev I.V."/>
            <person name="Spatafora J.W."/>
            <person name="Nagy L.G."/>
            <person name="Kovacs G.M."/>
        </authorList>
    </citation>
    <scope>NUCLEOTIDE SEQUENCE [LARGE SCALE GENOMIC DNA]</scope>
    <source>
        <strain evidence="3 4">DSE2036</strain>
    </source>
</reference>
<name>A0A2V1D2R7_9PLEO</name>
<evidence type="ECO:0000259" key="2">
    <source>
        <dbReference type="PROSITE" id="PS51502"/>
    </source>
</evidence>
<dbReference type="InterPro" id="IPR013097">
    <property type="entry name" value="Dabb"/>
</dbReference>
<dbReference type="AlphaFoldDB" id="A0A2V1D2R7"/>
<dbReference type="InterPro" id="IPR011008">
    <property type="entry name" value="Dimeric_a/b-barrel"/>
</dbReference>
<protein>
    <recommendedName>
        <fullName evidence="2">Stress-response A/B barrel domain-containing protein</fullName>
    </recommendedName>
</protein>
<dbReference type="EMBL" id="KZ805781">
    <property type="protein sequence ID" value="PVH91783.1"/>
    <property type="molecule type" value="Genomic_DNA"/>
</dbReference>
<feature type="domain" description="Stress-response A/B barrel" evidence="2">
    <location>
        <begin position="3"/>
        <end position="105"/>
    </location>
</feature>
<keyword evidence="4" id="KW-1185">Reference proteome</keyword>
<dbReference type="SUPFAM" id="SSF54909">
    <property type="entry name" value="Dimeric alpha+beta barrel"/>
    <property type="match status" value="1"/>
</dbReference>
<dbReference type="PANTHER" id="PTHR33178">
    <property type="match status" value="1"/>
</dbReference>
<accession>A0A2V1D2R7</accession>
<dbReference type="Proteomes" id="UP000244855">
    <property type="component" value="Unassembled WGS sequence"/>
</dbReference>
<dbReference type="InterPro" id="IPR044662">
    <property type="entry name" value="HS1/DABB1-like"/>
</dbReference>
<dbReference type="OrthoDB" id="1601230at2759"/>